<dbReference type="InterPro" id="IPR012334">
    <property type="entry name" value="Pectin_lyas_fold"/>
</dbReference>
<comment type="subcellular location">
    <subcellularLocation>
        <location evidence="1">Target cell</location>
        <location evidence="1">Target cell cytoplasm</location>
    </subcellularLocation>
</comment>
<accession>A0A240EB48</accession>
<keyword evidence="2" id="KW-0800">Toxin</keyword>
<dbReference type="NCBIfam" id="TIGR01901">
    <property type="entry name" value="adhes_NPXG"/>
    <property type="match status" value="1"/>
</dbReference>
<keyword evidence="7" id="KW-1185">Reference proteome</keyword>
<dbReference type="InterPro" id="IPR008638">
    <property type="entry name" value="FhaB/CdiA-like_TPS"/>
</dbReference>
<dbReference type="InterPro" id="IPR011050">
    <property type="entry name" value="Pectin_lyase_fold/virulence"/>
</dbReference>
<evidence type="ECO:0000313" key="6">
    <source>
        <dbReference type="EMBL" id="SNX45771.1"/>
    </source>
</evidence>
<dbReference type="Pfam" id="PF13018">
    <property type="entry name" value="ESPR"/>
    <property type="match status" value="1"/>
</dbReference>
<keyword evidence="4" id="KW-0843">Virulence</keyword>
<dbReference type="RefSeq" id="WP_097079538.1">
    <property type="nucleotide sequence ID" value="NZ_BAABHT010000003.1"/>
</dbReference>
<dbReference type="Pfam" id="PF05860">
    <property type="entry name" value="TPS"/>
    <property type="match status" value="1"/>
</dbReference>
<gene>
    <name evidence="6" type="ORF">SAMN05421731_1065</name>
</gene>
<evidence type="ECO:0000256" key="2">
    <source>
        <dbReference type="ARBA" id="ARBA00022656"/>
    </source>
</evidence>
<sequence length="2022" mass="213192">MNKNRYRIIYNKARCMFMAVAENAKSQSKASGQSSGIKAGQFASSTDSTEEKAFAQLWQVKALLASMSIWMPLAPVYAQIQADSAANAANRPVIAAGKNAAGTTVPVVNIQTPKNGVSHNIYKQFDVLAEGAVLNNSRTGANSKTVGAVAANPFLATGEARVILNEVNSTVASRFEGNLEVAGQMADVIIANPSGINIKGGGFINANKAIFTTGKPQLNADGSIQQFTVNQGKVTVSAPTNSTLGLGGNNNNANYVDVYARAVELNAQLHAKNDIQVIAGANTVSGDLQDTSATTGTGTAPTLAVDVKALGGMYANNIYLMGTEKGLGVSNAGTIKAVNNLVVTSAGKIENSGTLQSTSATQGLVSVQTTQSGANGNINSSGLINSKSMLSIDAANDLNITGNQVRIDNGVVSPLILSAQGNLNIASTAQIRNLGINATSGQGDIYIDAKNISAADQASISSTGNISLSATENISTGKASVLTAGNDLNLAAQNKLTATESNLTATGGNINLQTSNSDVSKSNTTLQGATLNAGQDLNLYSSGDLNLSNLNFTLSNGSSTVKNINGYSGRNLIWNNTAKVLPQISGKVLLDAENNLTLSSSQLSAKDNIQLQAGQLTLNSALTSQKAIHLSVELKDLVLNQALTAQGDIDITALAGSITSNSLKASSTAGKISILANKNLTINSLQTTNGMYSYELKTTNKTSINGAKGITLGSIGEGSVNIKSVDLSANQGDIQLVGGNGLNLLTNTDVAVHNDDMGRDVIIGNTLNGQNILLQNNTGNLLVENTTLTATDRIQLNSEGKNTIKASTLNAKGNIELFAKDHLSLQNVTASSDKHMALNSKKNIYINSDYVTSTVWTPNSQSKLTAKGILSMTSVDHVTQNTSYTGGAISLEASNALLTPASTTLTFNAVDSAFLKSDAKLKDSNGDLTIQTNAALTLDPKIHKLNAIGDIELISKNSALTLKGDGGTAGNGSEQVIKLNTTGGGIRLEGTKVDIQGAQLTAQKDINIISNKEDILIDGVKNVLSNIQSKKTFQKYVALYELKQKQLNDFLNNEDYKKFDIEFTEITKMRNFALETRANGNMSAFNHFMQLAFLKQKQLETDYNVKEILLLKQQHENEVKDAESYKDYFNSNINGYEHSETNLTSNTGNINIISNKGLSISGGELTAKAGQINLESRGVLAEQYTSTTTDTNNQSKILAASMIIDGHTNFYDKGQETDANYSMRTLVSPTIISADKGVNIKTVGKTTGDNLVMQATGITATNGDVKIESNKNILFDAAIEQSYDRSTTSYKKKSWGGLKKKTVTTVTENNTADAASVDINGKNISIESKDQNKDVSIDIYSGKFTAEGGNISIKAGGNLNFYTVEESSSSNVDVTKKSSFAGIKYNKSKTNATRTQVTELPAKLKADYIGTKSGFDTRLVGTEFEYLKGAEIVSGGKLELIAAKTTITDLLKKESNSVVWQSMQDKGSITETAKLPSFNGPINPTFKAAGGLVVQVPVGEKDANKKELRDEILKLANQPGNTYLKDFVNRTDVDWQQVLLTQKDWDYKSQGLTGAGAAILVIIITVVTMGTGTAGAGAALFGTTTTTTTAMANAFVTSLASQASVSLVNNGGDLSKTLKDLGSKSSVKNLVASVATAGLLSQVGTALNLKPDSAYFPDRLMNNFATSVGSTLVQTAINGGNLEDNLKTALLAGLAGALQGELASQIGTNLDKVDPTVFEYTIHKIAHAAVGCAAAAATKASCEAGAIGAGVGEIVAELMIPNGKTSLDLTDAERIKIKDTSKILAGVVSAYAGYDVNTAANSATVAVENNSFKAASAVAKSAWKAGKAIKEALDAGKNVNLKEILKDVVKGEIDNGLDSVKTILDPRASAFDKSLAILDLAIGIDLKAGKKVDNLLQDQKIIIQSIGVKAINGRMPINAAYAGKVYPASKLPTTLRGQYPDGIAFTVQGFPDFKRYALKDVRIQPSKSRSIDENRANLAAGYRTTPEKYTWHHHQESGRMQLVPEELHNYVYHSGGFAKNQK</sequence>
<evidence type="ECO:0000256" key="3">
    <source>
        <dbReference type="ARBA" id="ARBA00022913"/>
    </source>
</evidence>
<evidence type="ECO:0000313" key="7">
    <source>
        <dbReference type="Proteomes" id="UP000219042"/>
    </source>
</evidence>
<proteinExistence type="predicted"/>
<dbReference type="GO" id="GO:0090729">
    <property type="term" value="F:toxin activity"/>
    <property type="evidence" value="ECO:0007669"/>
    <property type="project" value="UniProtKB-KW"/>
</dbReference>
<dbReference type="InterPro" id="IPR032869">
    <property type="entry name" value="WHH_dom_containing"/>
</dbReference>
<evidence type="ECO:0000259" key="5">
    <source>
        <dbReference type="SMART" id="SM00912"/>
    </source>
</evidence>
<evidence type="ECO:0000256" key="1">
    <source>
        <dbReference type="ARBA" id="ARBA00004219"/>
    </source>
</evidence>
<organism evidence="6 7">
    <name type="scientific">Acinetobacter puyangensis</name>
    <dbReference type="NCBI Taxonomy" id="1096779"/>
    <lineage>
        <taxon>Bacteria</taxon>
        <taxon>Pseudomonadati</taxon>
        <taxon>Pseudomonadota</taxon>
        <taxon>Gammaproteobacteria</taxon>
        <taxon>Moraxellales</taxon>
        <taxon>Moraxellaceae</taxon>
        <taxon>Acinetobacter</taxon>
    </lineage>
</organism>
<dbReference type="SMART" id="SM00912">
    <property type="entry name" value="Haemagg_act"/>
    <property type="match status" value="1"/>
</dbReference>
<dbReference type="OrthoDB" id="2664633at2"/>
<evidence type="ECO:0000256" key="4">
    <source>
        <dbReference type="ARBA" id="ARBA00023026"/>
    </source>
</evidence>
<keyword evidence="3" id="KW-1266">Target cell cytoplasm</keyword>
<dbReference type="InterPro" id="IPR006914">
    <property type="entry name" value="VENN_dom"/>
</dbReference>
<dbReference type="SUPFAM" id="SSF51126">
    <property type="entry name" value="Pectin lyase-like"/>
    <property type="match status" value="1"/>
</dbReference>
<dbReference type="Pfam" id="PF04830">
    <property type="entry name" value="DUF637"/>
    <property type="match status" value="1"/>
</dbReference>
<protein>
    <submittedName>
        <fullName evidence="6">Filamentous hemagglutinin</fullName>
    </submittedName>
</protein>
<dbReference type="Gene3D" id="2.160.20.10">
    <property type="entry name" value="Single-stranded right-handed beta-helix, Pectin lyase-like"/>
    <property type="match status" value="1"/>
</dbReference>
<dbReference type="Pfam" id="PF04829">
    <property type="entry name" value="PT-VENN"/>
    <property type="match status" value="1"/>
</dbReference>
<dbReference type="InterPro" id="IPR024973">
    <property type="entry name" value="ESPR"/>
</dbReference>
<reference evidence="7" key="1">
    <citation type="submission" date="2016-09" db="EMBL/GenBank/DDBJ databases">
        <authorList>
            <person name="Varghese N."/>
            <person name="Submissions S."/>
        </authorList>
    </citation>
    <scope>NUCLEOTIDE SEQUENCE [LARGE SCALE GENOMIC DNA]</scope>
    <source>
        <strain evidence="7">ANC 4466</strain>
    </source>
</reference>
<dbReference type="Proteomes" id="UP000219042">
    <property type="component" value="Unassembled WGS sequence"/>
</dbReference>
<dbReference type="Pfam" id="PF14414">
    <property type="entry name" value="WHH"/>
    <property type="match status" value="1"/>
</dbReference>
<dbReference type="InterPro" id="IPR006915">
    <property type="entry name" value="DUF637_hemagglutn_put"/>
</dbReference>
<name>A0A240EB48_9GAMM</name>
<dbReference type="EMBL" id="OANT01000006">
    <property type="protein sequence ID" value="SNX45771.1"/>
    <property type="molecule type" value="Genomic_DNA"/>
</dbReference>
<feature type="domain" description="Filamentous haemagglutinin FhaB/tRNA nuclease CdiA-like TPS" evidence="5">
    <location>
        <begin position="102"/>
        <end position="221"/>
    </location>
</feature>